<dbReference type="Gene3D" id="3.40.50.1820">
    <property type="entry name" value="alpha/beta hydrolase"/>
    <property type="match status" value="1"/>
</dbReference>
<dbReference type="PANTHER" id="PTHR11802">
    <property type="entry name" value="SERINE PROTEASE FAMILY S10 SERINE CARBOXYPEPTIDASE"/>
    <property type="match status" value="1"/>
</dbReference>
<dbReference type="InterPro" id="IPR029058">
    <property type="entry name" value="AB_hydrolase_fold"/>
</dbReference>
<feature type="signal peptide" evidence="5">
    <location>
        <begin position="1"/>
        <end position="20"/>
    </location>
</feature>
<dbReference type="SUPFAM" id="SSF53474">
    <property type="entry name" value="alpha/beta-Hydrolases"/>
    <property type="match status" value="1"/>
</dbReference>
<keyword evidence="3 5" id="KW-0645">Protease</keyword>
<evidence type="ECO:0000256" key="5">
    <source>
        <dbReference type="RuleBase" id="RU361156"/>
    </source>
</evidence>
<dbReference type="PROSITE" id="PS00131">
    <property type="entry name" value="CARBOXYPEPT_SER_SER"/>
    <property type="match status" value="1"/>
</dbReference>
<dbReference type="EMBL" id="JXXN02000229">
    <property type="protein sequence ID" value="THD28135.1"/>
    <property type="molecule type" value="Genomic_DNA"/>
</dbReference>
<dbReference type="Pfam" id="PF00450">
    <property type="entry name" value="Peptidase_S10"/>
    <property type="match status" value="1"/>
</dbReference>
<dbReference type="GO" id="GO:0006508">
    <property type="term" value="P:proteolysis"/>
    <property type="evidence" value="ECO:0007669"/>
    <property type="project" value="UniProtKB-KW"/>
</dbReference>
<evidence type="ECO:0000256" key="1">
    <source>
        <dbReference type="ARBA" id="ARBA00009431"/>
    </source>
</evidence>
<accession>A0A4E0RK57</accession>
<dbReference type="GO" id="GO:0004185">
    <property type="term" value="F:serine-type carboxypeptidase activity"/>
    <property type="evidence" value="ECO:0007669"/>
    <property type="project" value="UniProtKB-UniRule"/>
</dbReference>
<dbReference type="EC" id="3.4.16.-" evidence="5"/>
<sequence length="490" mass="55739">MRKLVTAAFIIFVLIDFCGSHNGRRRNEDVVEGLPHLDEQPNFRHYSGYLSGSTPNVQLHYWFVESSNNSENDPLVLWLNGGPGCSSLEGFLDENGPFSIRNGPIGASLISNLYSWNKFSNVLYLEAPAGVGFSYAVDSNTTTDDDLTSLNNYHALLHFLEKYPEYKGRDFYITGESYAGVYVPTLALRVLQNKNDFHLKGIAVGNGLTSYQMNDNSLVYFVMYHALMDESTWSDLLEKCCFGQSEEKCMFTRNHTKDCQSLLSYIQSDVLNGLNHYNLYDQCAGGVQYRLSGSQLQWPRVSFDLGNLFRENLYVQRIRQLRNQFFQTFGGPFVLPCVDSTLLRSYLNLPEVRRALHVDLPFLDDWDVCSATVNTEYIRTYQELSAQYLEILKSGIPTLIYYGDVDMACNYFGGLWFVDSLNLNTTKPMAHWLYVDSDSTKQVGGMFKVLTHGDTPLWFVTIRGSGHMVPRDKPLPAFHLLRRFIQGGSL</sequence>
<evidence type="ECO:0000256" key="3">
    <source>
        <dbReference type="ARBA" id="ARBA00022670"/>
    </source>
</evidence>
<evidence type="ECO:0000256" key="4">
    <source>
        <dbReference type="ARBA" id="ARBA00022801"/>
    </source>
</evidence>
<dbReference type="PANTHER" id="PTHR11802:SF201">
    <property type="entry name" value="CARBOXYPEPTIDASE"/>
    <property type="match status" value="1"/>
</dbReference>
<proteinExistence type="inferred from homology"/>
<dbReference type="AlphaFoldDB" id="A0A4E0RK57"/>
<keyword evidence="5" id="KW-0732">Signal</keyword>
<evidence type="ECO:0000313" key="7">
    <source>
        <dbReference type="Proteomes" id="UP000230066"/>
    </source>
</evidence>
<evidence type="ECO:0000256" key="2">
    <source>
        <dbReference type="ARBA" id="ARBA00022645"/>
    </source>
</evidence>
<dbReference type="PROSITE" id="PS00560">
    <property type="entry name" value="CARBOXYPEPT_SER_HIS"/>
    <property type="match status" value="1"/>
</dbReference>
<reference evidence="6" key="1">
    <citation type="submission" date="2019-03" db="EMBL/GenBank/DDBJ databases">
        <title>Improved annotation for the trematode Fasciola hepatica.</title>
        <authorList>
            <person name="Choi Y.-J."/>
            <person name="Martin J."/>
            <person name="Mitreva M."/>
        </authorList>
    </citation>
    <scope>NUCLEOTIDE SEQUENCE [LARGE SCALE GENOMIC DNA]</scope>
</reference>
<keyword evidence="2 5" id="KW-0121">Carboxypeptidase</keyword>
<dbReference type="FunFam" id="3.40.50.1820:FF:000335">
    <property type="entry name" value="Carboxypeptidase"/>
    <property type="match status" value="1"/>
</dbReference>
<dbReference type="InterPro" id="IPR018202">
    <property type="entry name" value="Ser_caboxypep_ser_AS"/>
</dbReference>
<comment type="caution">
    <text evidence="6">The sequence shown here is derived from an EMBL/GenBank/DDBJ whole genome shotgun (WGS) entry which is preliminary data.</text>
</comment>
<evidence type="ECO:0000313" key="6">
    <source>
        <dbReference type="EMBL" id="THD28135.1"/>
    </source>
</evidence>
<dbReference type="InterPro" id="IPR001563">
    <property type="entry name" value="Peptidase_S10"/>
</dbReference>
<organism evidence="6 7">
    <name type="scientific">Fasciola hepatica</name>
    <name type="common">Liver fluke</name>
    <dbReference type="NCBI Taxonomy" id="6192"/>
    <lineage>
        <taxon>Eukaryota</taxon>
        <taxon>Metazoa</taxon>
        <taxon>Spiralia</taxon>
        <taxon>Lophotrochozoa</taxon>
        <taxon>Platyhelminthes</taxon>
        <taxon>Trematoda</taxon>
        <taxon>Digenea</taxon>
        <taxon>Plagiorchiida</taxon>
        <taxon>Echinostomata</taxon>
        <taxon>Echinostomatoidea</taxon>
        <taxon>Fasciolidae</taxon>
        <taxon>Fasciola</taxon>
    </lineage>
</organism>
<name>A0A4E0RK57_FASHE</name>
<keyword evidence="7" id="KW-1185">Reference proteome</keyword>
<dbReference type="GO" id="GO:1904715">
    <property type="term" value="P:negative regulation of chaperone-mediated autophagy"/>
    <property type="evidence" value="ECO:0007669"/>
    <property type="project" value="UniProtKB-ARBA"/>
</dbReference>
<dbReference type="InterPro" id="IPR033124">
    <property type="entry name" value="Ser_caboxypep_his_AS"/>
</dbReference>
<dbReference type="GO" id="GO:0031647">
    <property type="term" value="P:regulation of protein stability"/>
    <property type="evidence" value="ECO:0007669"/>
    <property type="project" value="UniProtKB-ARBA"/>
</dbReference>
<dbReference type="Proteomes" id="UP000230066">
    <property type="component" value="Unassembled WGS sequence"/>
</dbReference>
<dbReference type="PRINTS" id="PR00724">
    <property type="entry name" value="CRBOXYPTASEC"/>
</dbReference>
<comment type="similarity">
    <text evidence="1 5">Belongs to the peptidase S10 family.</text>
</comment>
<protein>
    <recommendedName>
        <fullName evidence="5">Carboxypeptidase</fullName>
        <ecNumber evidence="5">3.4.16.-</ecNumber>
    </recommendedName>
</protein>
<feature type="chain" id="PRO_5019882031" description="Carboxypeptidase" evidence="5">
    <location>
        <begin position="21"/>
        <end position="490"/>
    </location>
</feature>
<gene>
    <name evidence="6" type="ORF">D915_001069</name>
</gene>
<keyword evidence="4 5" id="KW-0378">Hydrolase</keyword>